<gene>
    <name evidence="6" type="ORF">EB796_021472</name>
</gene>
<keyword evidence="7" id="KW-1185">Reference proteome</keyword>
<comment type="similarity">
    <text evidence="4">Belongs to the CEP135/TSGA10 family.</text>
</comment>
<comment type="subcellular location">
    <subcellularLocation>
        <location evidence="1">Cytoplasm</location>
        <location evidence="1">Cytoskeleton</location>
        <location evidence="1">Microtubule organizing center</location>
        <location evidence="1">Centrosome</location>
        <location evidence="1">Centriole</location>
    </subcellularLocation>
</comment>
<feature type="coiled-coil region" evidence="5">
    <location>
        <begin position="1076"/>
        <end position="1312"/>
    </location>
</feature>
<organism evidence="6 7">
    <name type="scientific">Bugula neritina</name>
    <name type="common">Brown bryozoan</name>
    <name type="synonym">Sertularia neritina</name>
    <dbReference type="NCBI Taxonomy" id="10212"/>
    <lineage>
        <taxon>Eukaryota</taxon>
        <taxon>Metazoa</taxon>
        <taxon>Spiralia</taxon>
        <taxon>Lophotrochozoa</taxon>
        <taxon>Bryozoa</taxon>
        <taxon>Gymnolaemata</taxon>
        <taxon>Cheilostomatida</taxon>
        <taxon>Flustrina</taxon>
        <taxon>Buguloidea</taxon>
        <taxon>Bugulidae</taxon>
        <taxon>Bugula</taxon>
    </lineage>
</organism>
<evidence type="ECO:0000256" key="5">
    <source>
        <dbReference type="SAM" id="Coils"/>
    </source>
</evidence>
<evidence type="ECO:0000313" key="6">
    <source>
        <dbReference type="EMBL" id="KAF6020231.1"/>
    </source>
</evidence>
<dbReference type="SUPFAM" id="SSF57997">
    <property type="entry name" value="Tropomyosin"/>
    <property type="match status" value="1"/>
</dbReference>
<dbReference type="InterPro" id="IPR051877">
    <property type="entry name" value="Centriole_BasalBody_StrucProt"/>
</dbReference>
<feature type="coiled-coil region" evidence="5">
    <location>
        <begin position="1355"/>
        <end position="1389"/>
    </location>
</feature>
<dbReference type="Gene3D" id="1.10.287.1490">
    <property type="match status" value="1"/>
</dbReference>
<keyword evidence="2" id="KW-0963">Cytoplasm</keyword>
<dbReference type="PANTHER" id="PTHR20544">
    <property type="entry name" value="CENTROSOMAL PROTEIN CEP135"/>
    <property type="match status" value="1"/>
</dbReference>
<dbReference type="EMBL" id="VXIV02003185">
    <property type="protein sequence ID" value="KAF6020231.1"/>
    <property type="molecule type" value="Genomic_DNA"/>
</dbReference>
<accession>A0A7J7J3K8</accession>
<keyword evidence="5" id="KW-0175">Coiled coil</keyword>
<reference evidence="6" key="1">
    <citation type="submission" date="2020-06" db="EMBL/GenBank/DDBJ databases">
        <title>Draft genome of Bugula neritina, a colonial animal packing powerful symbionts and potential medicines.</title>
        <authorList>
            <person name="Rayko M."/>
        </authorList>
    </citation>
    <scope>NUCLEOTIDE SEQUENCE [LARGE SCALE GENOMIC DNA]</scope>
    <source>
        <strain evidence="6">Kwan_BN1</strain>
    </source>
</reference>
<evidence type="ECO:0000256" key="2">
    <source>
        <dbReference type="ARBA" id="ARBA00022490"/>
    </source>
</evidence>
<dbReference type="Proteomes" id="UP000593567">
    <property type="component" value="Unassembled WGS sequence"/>
</dbReference>
<evidence type="ECO:0000256" key="1">
    <source>
        <dbReference type="ARBA" id="ARBA00004114"/>
    </source>
</evidence>
<evidence type="ECO:0000256" key="4">
    <source>
        <dbReference type="ARBA" id="ARBA00038123"/>
    </source>
</evidence>
<name>A0A7J7J3K8_BUGNE</name>
<keyword evidence="3" id="KW-0206">Cytoskeleton</keyword>
<evidence type="ECO:0000256" key="3">
    <source>
        <dbReference type="ARBA" id="ARBA00023212"/>
    </source>
</evidence>
<feature type="coiled-coil region" evidence="5">
    <location>
        <begin position="1480"/>
        <end position="1521"/>
    </location>
</feature>
<proteinExistence type="inferred from homology"/>
<feature type="coiled-coil region" evidence="5">
    <location>
        <begin position="339"/>
        <end position="921"/>
    </location>
</feature>
<dbReference type="PANTHER" id="PTHR20544:SF0">
    <property type="entry name" value="NUCLEOPROTEIN TPR_MLP1 DOMAIN-CONTAINING PROTEIN"/>
    <property type="match status" value="1"/>
</dbReference>
<comment type="caution">
    <text evidence="6">The sequence shown here is derived from an EMBL/GenBank/DDBJ whole genome shotgun (WGS) entry which is preliminary data.</text>
</comment>
<sequence>MTESEPSHVAQLEAKLAQKSRELHRAEEEVIKLTKRCADLVTRELKSGGDGDSWSLGSVGSVTESDSAEVKSLKEKLIKLKQNESYLNTQLEVLQSTVKLMVHPDDIETREKKLKAEISELKLQIEELLAKNMKMTVDISEVGNLRSEVKRLHELNEKKTALIEDLHEKLAKYGEQNSVLLESLQETTTSEKTLRDSLTKICSTENVTQLVAESPEIKQLEESKSELLKRLSSFEDKDSRLRDRLDQVEEHEQQLETEVEQLKDELQLTKDINAEQERSMLSLQQQLEESKPNSQKQKSKDLKDELAITKDINADQEKTILDLQQQLMASDSNASKLKLDKLQEELDLVKDINSNQEKTILELQQQVADSGSNAERLKLARLEEEIGLLKDINANQEKTILELQQPPSQSEEQDSKVKISELEKKYSNLKLLMSQKMEELELSRKSIKSLDQTVADLKTENEELEQLRARASDLSAELNETKEANTSYQDTIKLLETQIEQTTNISLADSYHDQLAKQLSTEDMEEMQAEYQKETLELRKEIDSLNKKLDECLSTHHPELKRLKLKVSQDENQLQTVNNKLNIANNIIQELKAQNKALAAESKAEHEAKLKDLNSKLQSEKVQNSVHRDVIASMSPQIEKLSCDNEAHETNNKMLKEKLQHSELEVSKVKSEMDALKNRLVSYERKVEDEKDRYDLLYSEFTSLKGKLEQKTTESDKLAADLVEVTEKLSEAQRQLASNSTELHLLQADKEILQSRCDEYSQQVSEKISNADQAKVDLDTTRDELLRVEGELNDTKSKLVLALDKNEVHVQDCQKLTAELIEIKQQVDCCKSEHMAVVELHEVQMAELEKRIGDMKHRSLTDKSSIAELQALVIVAAKDLQEVEHQRDSSLEKLDQSHKTIVQLRSENQVLHQEQSQLNEKLSNQDAQVLSFKSQIANLDAELTHAYHSNEKTIDSLKKQTHSLTQDKSALQTRNDNLVIQVDEILSEKQVYIDEIEKLASELKSIKSNAAEQDAGLLPGTLLSNLAKHEKSTQLDGDTTLEEKLLGQDHIHDEHNPSIIAYSEPEASFQNPVIQNSNLLQQIANYEKEVKDLKQSLEEEHNKGIYLVNKQIEKHKVDVNSLQETISELQSEREELKHQLLVVRNEHVQTESAKVCDLLSQVADLDVQNKKLINDFNLLQNEHLNQLSSASAEKSILQAQLENLNEIAEQLHKEGQLKEGLQRLNSELQNRLHEERNAHAVTRANFEKITSEQLTYKERVEDLKEKYEHSFQKSKELENDLKQIEALLEHERKQLEQAVSETKTLTEELNDNLKKVDQFSSEKTDLEVELAKSKSLLSEQSYAYEEQLRESKQYAEHLQTEKTEMKALVDQLQTQLSLTTANMASLKEIETENSQLHYQKTVCDLAKAAATMVDSNHMGEKDCAHLDTSSQDSYIQALQSELKMVADELEYTKKENDDLSGRVCDLYEQHSEMTLKLKEHSNLQQQHVDLLSECEFLKERLDTSEKRVNDLTNQLNVLESKNILWNRRLAQLELTI</sequence>
<evidence type="ECO:0000313" key="7">
    <source>
        <dbReference type="Proteomes" id="UP000593567"/>
    </source>
</evidence>
<feature type="coiled-coil region" evidence="5">
    <location>
        <begin position="9"/>
        <end position="83"/>
    </location>
</feature>
<protein>
    <submittedName>
        <fullName evidence="6">Uncharacterized protein</fullName>
    </submittedName>
</protein>
<feature type="coiled-coil region" evidence="5">
    <location>
        <begin position="217"/>
        <end position="279"/>
    </location>
</feature>
<feature type="coiled-coil region" evidence="5">
    <location>
        <begin position="111"/>
        <end position="176"/>
    </location>
</feature>
<dbReference type="GO" id="GO:0005814">
    <property type="term" value="C:centriole"/>
    <property type="evidence" value="ECO:0007669"/>
    <property type="project" value="UniProtKB-SubCell"/>
</dbReference>
<feature type="coiled-coil region" evidence="5">
    <location>
        <begin position="982"/>
        <end position="1013"/>
    </location>
</feature>